<keyword evidence="7 8" id="KW-0472">Membrane</keyword>
<accession>A0A9D1UC95</accession>
<dbReference type="PANTHER" id="PTHR33908">
    <property type="entry name" value="MANNOSYLTRANSFERASE YKCB-RELATED"/>
    <property type="match status" value="1"/>
</dbReference>
<dbReference type="EMBL" id="DXGH01000073">
    <property type="protein sequence ID" value="HIW82527.1"/>
    <property type="molecule type" value="Genomic_DNA"/>
</dbReference>
<evidence type="ECO:0000256" key="3">
    <source>
        <dbReference type="ARBA" id="ARBA00022676"/>
    </source>
</evidence>
<keyword evidence="6 8" id="KW-1133">Transmembrane helix</keyword>
<feature type="transmembrane region" description="Helical" evidence="8">
    <location>
        <begin position="119"/>
        <end position="136"/>
    </location>
</feature>
<dbReference type="GO" id="GO:0009103">
    <property type="term" value="P:lipopolysaccharide biosynthetic process"/>
    <property type="evidence" value="ECO:0007669"/>
    <property type="project" value="UniProtKB-ARBA"/>
</dbReference>
<dbReference type="AlphaFoldDB" id="A0A9D1UC95"/>
<sequence>MKSKQLYHIALGFLFLIFLITRLWRIDIIPFGLHYDEAGMAYDAWCLSQYGVDRYLNSWPLYLTNYGGGQSILYAYLCAALFRIFGYHSFLVRLPSILFSSLTLFFGVKITEKLYPGKYMPALAAGILLTICPALILQGRLGIDCYLMLGASTVFLYLFLCAAETGKVRYYIGAGLSGGLLLYTYALTYFVLPLFLAISLFYVLWVKRFSLRGWAAMAVPMAVLAFPLILIQIINIFDLPEMKLGCFTLTKLNMYRVSEFTGFDFSKFLSMLRMVFIGNELSYTSAPGFFNFYILSIPLFFIGFCSLLWKAWRSIAKRKHVGSIYVLLWFLIIFLLFCNLKPIGYRISGIYFAVVAITVCGLQSLLCFLSRKKILKISLSAAFSAFYLVGFARFGFYYYMGAYTAETNPLTHFDILVTEAVEYLEAHPEFQNQGTYMAEPVVYYMLSTLASPYDVRYDIHTLDSDYYVCGSLPEIQDGYNYIVRNHLTEYAEELRRKGYTEVIFTGYSLFYQEADQNGISNAG</sequence>
<dbReference type="PANTHER" id="PTHR33908:SF11">
    <property type="entry name" value="MEMBRANE PROTEIN"/>
    <property type="match status" value="1"/>
</dbReference>
<evidence type="ECO:0000256" key="1">
    <source>
        <dbReference type="ARBA" id="ARBA00004651"/>
    </source>
</evidence>
<reference evidence="10" key="1">
    <citation type="journal article" date="2021" name="PeerJ">
        <title>Extensive microbial diversity within the chicken gut microbiome revealed by metagenomics and culture.</title>
        <authorList>
            <person name="Gilroy R."/>
            <person name="Ravi A."/>
            <person name="Getino M."/>
            <person name="Pursley I."/>
            <person name="Horton D.L."/>
            <person name="Alikhan N.F."/>
            <person name="Baker D."/>
            <person name="Gharbi K."/>
            <person name="Hall N."/>
            <person name="Watson M."/>
            <person name="Adriaenssens E.M."/>
            <person name="Foster-Nyarko E."/>
            <person name="Jarju S."/>
            <person name="Secka A."/>
            <person name="Antonio M."/>
            <person name="Oren A."/>
            <person name="Chaudhuri R.R."/>
            <person name="La Ragione R."/>
            <person name="Hildebrand F."/>
            <person name="Pallen M.J."/>
        </authorList>
    </citation>
    <scope>NUCLEOTIDE SEQUENCE</scope>
    <source>
        <strain evidence="10">CHK195-6426</strain>
    </source>
</reference>
<name>A0A9D1UC95_9FIRM</name>
<feature type="transmembrane region" description="Helical" evidence="8">
    <location>
        <begin position="90"/>
        <end position="107"/>
    </location>
</feature>
<feature type="transmembrane region" description="Helical" evidence="8">
    <location>
        <begin position="324"/>
        <end position="343"/>
    </location>
</feature>
<feature type="transmembrane region" description="Helical" evidence="8">
    <location>
        <begin position="381"/>
        <end position="400"/>
    </location>
</feature>
<keyword evidence="3 10" id="KW-0328">Glycosyltransferase</keyword>
<evidence type="ECO:0000256" key="4">
    <source>
        <dbReference type="ARBA" id="ARBA00022679"/>
    </source>
</evidence>
<evidence type="ECO:0000313" key="10">
    <source>
        <dbReference type="EMBL" id="HIW82527.1"/>
    </source>
</evidence>
<keyword evidence="4 10" id="KW-0808">Transferase</keyword>
<organism evidence="10 11">
    <name type="scientific">Candidatus Acetatifactor stercoripullorum</name>
    <dbReference type="NCBI Taxonomy" id="2838414"/>
    <lineage>
        <taxon>Bacteria</taxon>
        <taxon>Bacillati</taxon>
        <taxon>Bacillota</taxon>
        <taxon>Clostridia</taxon>
        <taxon>Lachnospirales</taxon>
        <taxon>Lachnospiraceae</taxon>
        <taxon>Acetatifactor</taxon>
    </lineage>
</organism>
<protein>
    <submittedName>
        <fullName evidence="10">Glycosyltransferase family 39 protein</fullName>
        <ecNumber evidence="10">2.4.-.-</ecNumber>
    </submittedName>
</protein>
<dbReference type="EC" id="2.4.-.-" evidence="10"/>
<feature type="transmembrane region" description="Helical" evidence="8">
    <location>
        <begin position="66"/>
        <end position="85"/>
    </location>
</feature>
<dbReference type="InterPro" id="IPR038731">
    <property type="entry name" value="RgtA/B/C-like"/>
</dbReference>
<dbReference type="GO" id="GO:0016763">
    <property type="term" value="F:pentosyltransferase activity"/>
    <property type="evidence" value="ECO:0007669"/>
    <property type="project" value="TreeGrafter"/>
</dbReference>
<dbReference type="Pfam" id="PF13231">
    <property type="entry name" value="PMT_2"/>
    <property type="match status" value="1"/>
</dbReference>
<keyword evidence="5 8" id="KW-0812">Transmembrane</keyword>
<feature type="transmembrane region" description="Helical" evidence="8">
    <location>
        <begin position="213"/>
        <end position="234"/>
    </location>
</feature>
<keyword evidence="2" id="KW-1003">Cell membrane</keyword>
<evidence type="ECO:0000256" key="7">
    <source>
        <dbReference type="ARBA" id="ARBA00023136"/>
    </source>
</evidence>
<evidence type="ECO:0000256" key="2">
    <source>
        <dbReference type="ARBA" id="ARBA00022475"/>
    </source>
</evidence>
<feature type="transmembrane region" description="Helical" evidence="8">
    <location>
        <begin position="180"/>
        <end position="206"/>
    </location>
</feature>
<proteinExistence type="predicted"/>
<reference evidence="10" key="2">
    <citation type="submission" date="2021-04" db="EMBL/GenBank/DDBJ databases">
        <authorList>
            <person name="Gilroy R."/>
        </authorList>
    </citation>
    <scope>NUCLEOTIDE SEQUENCE</scope>
    <source>
        <strain evidence="10">CHK195-6426</strain>
    </source>
</reference>
<evidence type="ECO:0000256" key="8">
    <source>
        <dbReference type="SAM" id="Phobius"/>
    </source>
</evidence>
<evidence type="ECO:0000313" key="11">
    <source>
        <dbReference type="Proteomes" id="UP000824265"/>
    </source>
</evidence>
<evidence type="ECO:0000259" key="9">
    <source>
        <dbReference type="Pfam" id="PF13231"/>
    </source>
</evidence>
<evidence type="ECO:0000256" key="6">
    <source>
        <dbReference type="ARBA" id="ARBA00022989"/>
    </source>
</evidence>
<dbReference type="InterPro" id="IPR050297">
    <property type="entry name" value="LipidA_mod_glycosyltrf_83"/>
</dbReference>
<feature type="domain" description="Glycosyltransferase RgtA/B/C/D-like" evidence="9">
    <location>
        <begin position="71"/>
        <end position="225"/>
    </location>
</feature>
<comment type="subcellular location">
    <subcellularLocation>
        <location evidence="1">Cell membrane</location>
        <topology evidence="1">Multi-pass membrane protein</topology>
    </subcellularLocation>
</comment>
<feature type="transmembrane region" description="Helical" evidence="8">
    <location>
        <begin position="349"/>
        <end position="369"/>
    </location>
</feature>
<feature type="transmembrane region" description="Helical" evidence="8">
    <location>
        <begin position="143"/>
        <end position="160"/>
    </location>
</feature>
<evidence type="ECO:0000256" key="5">
    <source>
        <dbReference type="ARBA" id="ARBA00022692"/>
    </source>
</evidence>
<feature type="transmembrane region" description="Helical" evidence="8">
    <location>
        <begin position="290"/>
        <end position="312"/>
    </location>
</feature>
<dbReference type="Proteomes" id="UP000824265">
    <property type="component" value="Unassembled WGS sequence"/>
</dbReference>
<gene>
    <name evidence="10" type="ORF">H9742_13575</name>
</gene>
<dbReference type="GO" id="GO:0005886">
    <property type="term" value="C:plasma membrane"/>
    <property type="evidence" value="ECO:0007669"/>
    <property type="project" value="UniProtKB-SubCell"/>
</dbReference>
<comment type="caution">
    <text evidence="10">The sequence shown here is derived from an EMBL/GenBank/DDBJ whole genome shotgun (WGS) entry which is preliminary data.</text>
</comment>